<gene>
    <name evidence="1" type="ORF">Vadar_019965</name>
</gene>
<organism evidence="1 2">
    <name type="scientific">Vaccinium darrowii</name>
    <dbReference type="NCBI Taxonomy" id="229202"/>
    <lineage>
        <taxon>Eukaryota</taxon>
        <taxon>Viridiplantae</taxon>
        <taxon>Streptophyta</taxon>
        <taxon>Embryophyta</taxon>
        <taxon>Tracheophyta</taxon>
        <taxon>Spermatophyta</taxon>
        <taxon>Magnoliopsida</taxon>
        <taxon>eudicotyledons</taxon>
        <taxon>Gunneridae</taxon>
        <taxon>Pentapetalae</taxon>
        <taxon>asterids</taxon>
        <taxon>Ericales</taxon>
        <taxon>Ericaceae</taxon>
        <taxon>Vaccinioideae</taxon>
        <taxon>Vaccinieae</taxon>
        <taxon>Vaccinium</taxon>
    </lineage>
</organism>
<comment type="caution">
    <text evidence="1">The sequence shown here is derived from an EMBL/GenBank/DDBJ whole genome shotgun (WGS) entry which is preliminary data.</text>
</comment>
<protein>
    <submittedName>
        <fullName evidence="1">Uncharacterized protein</fullName>
    </submittedName>
</protein>
<dbReference type="EMBL" id="CM037152">
    <property type="protein sequence ID" value="KAH7834814.1"/>
    <property type="molecule type" value="Genomic_DNA"/>
</dbReference>
<reference evidence="1 2" key="1">
    <citation type="journal article" date="2021" name="Hortic Res">
        <title>High-quality reference genome and annotation aids understanding of berry development for evergreen blueberry (Vaccinium darrowii).</title>
        <authorList>
            <person name="Yu J."/>
            <person name="Hulse-Kemp A.M."/>
            <person name="Babiker E."/>
            <person name="Staton M."/>
        </authorList>
    </citation>
    <scope>NUCLEOTIDE SEQUENCE [LARGE SCALE GENOMIC DNA]</scope>
    <source>
        <strain evidence="2">cv. NJ 8807/NJ 8810</strain>
        <tissue evidence="1">Young leaf</tissue>
    </source>
</reference>
<name>A0ACB7X2A9_9ERIC</name>
<dbReference type="Proteomes" id="UP000828048">
    <property type="component" value="Chromosome 2"/>
</dbReference>
<sequence>MDSFYKAKEVRLFNHHLNKFLYAHEDEKSIILHPRVVSEQDRWSVEFGPAGNTIRLKSCHGTYLTASDVTLSCRSVKKVLQSKVVPQGRHLDSSVEWEPVAAQGNPKLVKLRTQGGNFLRANRGLVPWCDSVTHNVPRQEPTEDSVLWYVEWTDIHITDELHC</sequence>
<evidence type="ECO:0000313" key="2">
    <source>
        <dbReference type="Proteomes" id="UP000828048"/>
    </source>
</evidence>
<keyword evidence="2" id="KW-1185">Reference proteome</keyword>
<proteinExistence type="predicted"/>
<evidence type="ECO:0000313" key="1">
    <source>
        <dbReference type="EMBL" id="KAH7834814.1"/>
    </source>
</evidence>
<accession>A0ACB7X2A9</accession>